<evidence type="ECO:0000313" key="2">
    <source>
        <dbReference type="EMBL" id="MCX4231526.1"/>
    </source>
</evidence>
<dbReference type="InterPro" id="IPR009839">
    <property type="entry name" value="SseB_N"/>
</dbReference>
<reference evidence="2" key="1">
    <citation type="journal article" date="2022" name="bioRxiv">
        <title>Discovery and biosynthetic assessment of Streptomyces ortus sp nov. isolated from a deep-sea sponge.</title>
        <authorList>
            <person name="Williams S.E."/>
        </authorList>
    </citation>
    <scope>NUCLEOTIDE SEQUENCE</scope>
    <source>
        <strain evidence="2">A15ISP2-DRY2</strain>
    </source>
</reference>
<organism evidence="2 3">
    <name type="scientific">Streptomyces ortus</name>
    <dbReference type="NCBI Taxonomy" id="2867268"/>
    <lineage>
        <taxon>Bacteria</taxon>
        <taxon>Bacillati</taxon>
        <taxon>Actinomycetota</taxon>
        <taxon>Actinomycetes</taxon>
        <taxon>Kitasatosporales</taxon>
        <taxon>Streptomycetaceae</taxon>
        <taxon>Streptomyces</taxon>
    </lineage>
</organism>
<accession>A0ABT3UZ99</accession>
<keyword evidence="3" id="KW-1185">Reference proteome</keyword>
<comment type="caution">
    <text evidence="2">The sequence shown here is derived from an EMBL/GenBank/DDBJ whole genome shotgun (WGS) entry which is preliminary data.</text>
</comment>
<dbReference type="Pfam" id="PF07179">
    <property type="entry name" value="SseB"/>
    <property type="match status" value="1"/>
</dbReference>
<evidence type="ECO:0000313" key="3">
    <source>
        <dbReference type="Proteomes" id="UP001165590"/>
    </source>
</evidence>
<gene>
    <name evidence="2" type="ORF">K3769_01820</name>
</gene>
<dbReference type="Proteomes" id="UP001165590">
    <property type="component" value="Unassembled WGS sequence"/>
</dbReference>
<dbReference type="EMBL" id="JAIFZO010000001">
    <property type="protein sequence ID" value="MCX4231526.1"/>
    <property type="molecule type" value="Genomic_DNA"/>
</dbReference>
<protein>
    <submittedName>
        <fullName evidence="2">SseB family protein</fullName>
    </submittedName>
</protein>
<sequence>MTMIDATDDDTADVILRALSVLAHDAGDRRARAALAGTDVLMPSYGSDDDAGDPIRLTLPVTGRTVLVFTSEARMVHSLPGVRHYRLVPLGTLAAYWPERNPSLTIDAGSPDSVLLTAEGVRTLLSADGR</sequence>
<name>A0ABT3UZ99_9ACTN</name>
<dbReference type="RefSeq" id="WP_267024627.1">
    <property type="nucleotide sequence ID" value="NZ_JAIFZO010000001.1"/>
</dbReference>
<feature type="domain" description="SseB protein N-terminal" evidence="1">
    <location>
        <begin position="17"/>
        <end position="122"/>
    </location>
</feature>
<evidence type="ECO:0000259" key="1">
    <source>
        <dbReference type="Pfam" id="PF07179"/>
    </source>
</evidence>
<proteinExistence type="predicted"/>